<organism evidence="1 2">
    <name type="scientific">Candidatus Methanomarinus sp</name>
    <dbReference type="NCBI Taxonomy" id="3386244"/>
    <lineage>
        <taxon>Archaea</taxon>
        <taxon>Methanobacteriati</taxon>
        <taxon>Methanobacteriota</taxon>
        <taxon>Stenosarchaea group</taxon>
        <taxon>Methanomicrobia</taxon>
        <taxon>Methanosarcinales</taxon>
        <taxon>ANME-2 cluster</taxon>
        <taxon>Candidatus Methanocomedenaceae</taxon>
        <taxon>Candidatus Methanomarinus</taxon>
    </lineage>
</organism>
<sequence>MSVDGTNLILQKKPTLALLAINREEETYASLISREIGSTFAHTANILGKLEDEGLVRFETSDNDNRVKSVGLTSKGKSTAVLVEKLIAVMDDTKTDSKRKTVSRKKDSSKTDVKEFARKLGVINDNIDLVQKEELGSKKRISQKDFVRIGQRLGPYRRELRKIIKTGKKVEVKQAATLDKKIEDVFGERERLRGQ</sequence>
<proteinExistence type="predicted"/>
<dbReference type="EMBL" id="QYBA01000255">
    <property type="protein sequence ID" value="TKY91131.1"/>
    <property type="molecule type" value="Genomic_DNA"/>
</dbReference>
<evidence type="ECO:0000313" key="2">
    <source>
        <dbReference type="Proteomes" id="UP000315423"/>
    </source>
</evidence>
<comment type="caution">
    <text evidence="1">The sequence shown here is derived from an EMBL/GenBank/DDBJ whole genome shotgun (WGS) entry which is preliminary data.</text>
</comment>
<name>A0AC61S9J2_9EURY</name>
<protein>
    <submittedName>
        <fullName evidence="1">Uncharacterized protein</fullName>
    </submittedName>
</protein>
<reference evidence="1" key="1">
    <citation type="submission" date="2018-09" db="EMBL/GenBank/DDBJ databases">
        <title>A genomic encyclopedia of anaerobic methanotrophic archaea.</title>
        <authorList>
            <person name="Skennerton C.T."/>
            <person name="Chadwick G.L."/>
            <person name="Laso-Perez R."/>
            <person name="Leu A.O."/>
            <person name="Speth D.R."/>
            <person name="Yu H."/>
            <person name="Morgan-Lang C."/>
            <person name="Hatzenpichler R."/>
            <person name="Goudeau D."/>
            <person name="Malmstrom R."/>
            <person name="Woyke T."/>
            <person name="Hallam S."/>
            <person name="Tyson G.W."/>
            <person name="Wegener G."/>
            <person name="Boetius A."/>
            <person name="Orphan V.J."/>
        </authorList>
    </citation>
    <scope>NUCLEOTIDE SEQUENCE</scope>
    <source>
        <strain evidence="1">CONS3730D10UFb2</strain>
    </source>
</reference>
<accession>A0AC61S9J2</accession>
<gene>
    <name evidence="1" type="ORF">C5S46_07420</name>
</gene>
<evidence type="ECO:0000313" key="1">
    <source>
        <dbReference type="EMBL" id="TKY91131.1"/>
    </source>
</evidence>
<dbReference type="Proteomes" id="UP000315423">
    <property type="component" value="Unassembled WGS sequence"/>
</dbReference>